<keyword evidence="3" id="KW-1185">Reference proteome</keyword>
<sequence>MIAKNQIQVLQSQILALAEVWKQQQLREKERQGQQNDPTKPSLSLPPKFSQYIKSYKTGVNQYMYKCRSCRQLKLQTPQSSQVKSPLQIQQPCSGRILTQRIQPFFVAHKKLQESIY</sequence>
<dbReference type="Proteomes" id="UP000683925">
    <property type="component" value="Unassembled WGS sequence"/>
</dbReference>
<name>A0A8S1VMN8_PAROT</name>
<dbReference type="EMBL" id="CAJJDP010000068">
    <property type="protein sequence ID" value="CAD8177505.1"/>
    <property type="molecule type" value="Genomic_DNA"/>
</dbReference>
<gene>
    <name evidence="2" type="ORF">POCTA_138.1.T0690064</name>
</gene>
<evidence type="ECO:0000313" key="2">
    <source>
        <dbReference type="EMBL" id="CAD8177505.1"/>
    </source>
</evidence>
<accession>A0A8S1VMN8</accession>
<organism evidence="2 3">
    <name type="scientific">Paramecium octaurelia</name>
    <dbReference type="NCBI Taxonomy" id="43137"/>
    <lineage>
        <taxon>Eukaryota</taxon>
        <taxon>Sar</taxon>
        <taxon>Alveolata</taxon>
        <taxon>Ciliophora</taxon>
        <taxon>Intramacronucleata</taxon>
        <taxon>Oligohymenophorea</taxon>
        <taxon>Peniculida</taxon>
        <taxon>Parameciidae</taxon>
        <taxon>Paramecium</taxon>
    </lineage>
</organism>
<dbReference type="AlphaFoldDB" id="A0A8S1VMN8"/>
<feature type="region of interest" description="Disordered" evidence="1">
    <location>
        <begin position="27"/>
        <end position="47"/>
    </location>
</feature>
<protein>
    <submittedName>
        <fullName evidence="2">Uncharacterized protein</fullName>
    </submittedName>
</protein>
<evidence type="ECO:0000256" key="1">
    <source>
        <dbReference type="SAM" id="MobiDB-lite"/>
    </source>
</evidence>
<proteinExistence type="predicted"/>
<comment type="caution">
    <text evidence="2">The sequence shown here is derived from an EMBL/GenBank/DDBJ whole genome shotgun (WGS) entry which is preliminary data.</text>
</comment>
<feature type="compositionally biased region" description="Polar residues" evidence="1">
    <location>
        <begin position="33"/>
        <end position="42"/>
    </location>
</feature>
<evidence type="ECO:0000313" key="3">
    <source>
        <dbReference type="Proteomes" id="UP000683925"/>
    </source>
</evidence>
<reference evidence="2" key="1">
    <citation type="submission" date="2021-01" db="EMBL/GenBank/DDBJ databases">
        <authorList>
            <consortium name="Genoscope - CEA"/>
            <person name="William W."/>
        </authorList>
    </citation>
    <scope>NUCLEOTIDE SEQUENCE</scope>
</reference>